<keyword evidence="3" id="KW-1185">Reference proteome</keyword>
<evidence type="ECO:0000313" key="2">
    <source>
        <dbReference type="EMBL" id="KAA3438691.1"/>
    </source>
</evidence>
<accession>A0A5B6TFM1</accession>
<dbReference type="PANTHER" id="PTHR36440:SF1">
    <property type="entry name" value="PUTATIVE (AFU_ORTHOLOGUE AFUA_8G07350)-RELATED"/>
    <property type="match status" value="1"/>
</dbReference>
<dbReference type="AlphaFoldDB" id="A0A5B6TFM1"/>
<dbReference type="PANTHER" id="PTHR36440">
    <property type="entry name" value="PUTATIVE (AFU_ORTHOLOGUE AFUA_8G07350)-RELATED"/>
    <property type="match status" value="1"/>
</dbReference>
<organism evidence="2 3">
    <name type="scientific">Rufibacter hautae</name>
    <dbReference type="NCBI Taxonomy" id="2595005"/>
    <lineage>
        <taxon>Bacteria</taxon>
        <taxon>Pseudomonadati</taxon>
        <taxon>Bacteroidota</taxon>
        <taxon>Cytophagia</taxon>
        <taxon>Cytophagales</taxon>
        <taxon>Hymenobacteraceae</taxon>
        <taxon>Rufibacter</taxon>
    </lineage>
</organism>
<proteinExistence type="predicted"/>
<evidence type="ECO:0000259" key="1">
    <source>
        <dbReference type="Pfam" id="PF07883"/>
    </source>
</evidence>
<dbReference type="InterPro" id="IPR013096">
    <property type="entry name" value="Cupin_2"/>
</dbReference>
<dbReference type="EMBL" id="VKKY01000002">
    <property type="protein sequence ID" value="KAA3438691.1"/>
    <property type="molecule type" value="Genomic_DNA"/>
</dbReference>
<dbReference type="OrthoDB" id="9794183at2"/>
<dbReference type="Pfam" id="PF07883">
    <property type="entry name" value="Cupin_2"/>
    <property type="match status" value="1"/>
</dbReference>
<reference evidence="2 3" key="1">
    <citation type="submission" date="2019-07" db="EMBL/GenBank/DDBJ databases">
        <title>Rufibacter sp. nov., isolated from lake sediment.</title>
        <authorList>
            <person name="Qu J.-H."/>
        </authorList>
    </citation>
    <scope>NUCLEOTIDE SEQUENCE [LARGE SCALE GENOMIC DNA]</scope>
    <source>
        <strain evidence="2 3">NBS58-1</strain>
    </source>
</reference>
<sequence length="185" mass="20575">MKRGTFIKTSLMSLPMLSLKQTEALASERPQKGFKVADGDNRLHESVKLDGVVPIDFKVLSKDTDGDLAVMTSSNNPKATGPPLHIHPDFDEIFYVTKGEVKFKVGEEIFFLKVGDNVFIPRNVPHCFTIVSEIPATFLIIAQPAAKLEEFFRAYGKVEKMTPEIGMRLMAEHNMKVVGPPLTVD</sequence>
<feature type="domain" description="Cupin type-2" evidence="1">
    <location>
        <begin position="77"/>
        <end position="141"/>
    </location>
</feature>
<name>A0A5B6TFM1_9BACT</name>
<comment type="caution">
    <text evidence="2">The sequence shown here is derived from an EMBL/GenBank/DDBJ whole genome shotgun (WGS) entry which is preliminary data.</text>
</comment>
<dbReference type="Proteomes" id="UP000324133">
    <property type="component" value="Unassembled WGS sequence"/>
</dbReference>
<evidence type="ECO:0000313" key="3">
    <source>
        <dbReference type="Proteomes" id="UP000324133"/>
    </source>
</evidence>
<dbReference type="InterPro" id="IPR014710">
    <property type="entry name" value="RmlC-like_jellyroll"/>
</dbReference>
<gene>
    <name evidence="2" type="ORF">FOA19_15845</name>
</gene>
<dbReference type="SUPFAM" id="SSF51182">
    <property type="entry name" value="RmlC-like cupins"/>
    <property type="match status" value="1"/>
</dbReference>
<protein>
    <submittedName>
        <fullName evidence="2">Cupin domain-containing protein</fullName>
    </submittedName>
</protein>
<dbReference type="InterPro" id="IPR011051">
    <property type="entry name" value="RmlC_Cupin_sf"/>
</dbReference>
<dbReference type="InterPro" id="IPR053146">
    <property type="entry name" value="QDO-like"/>
</dbReference>
<dbReference type="Gene3D" id="2.60.120.10">
    <property type="entry name" value="Jelly Rolls"/>
    <property type="match status" value="1"/>
</dbReference>